<evidence type="ECO:0000313" key="3">
    <source>
        <dbReference type="Proteomes" id="UP000594262"/>
    </source>
</evidence>
<name>A0A7M6DQQ7_9CNID</name>
<sequence length="129" mass="14640">MSLKKTSNSGVFKKRSGINQFLSEKSLFQSLQTNETKSFSEIELKKENKRKCRYKQLEFSQTGSSKGSKLYQDRKQKSSNQENVITIIPETDTEGEAEGSKMTLMAERFQPKVVLKDIINICSDSDSNA</sequence>
<reference evidence="2" key="1">
    <citation type="submission" date="2021-01" db="UniProtKB">
        <authorList>
            <consortium name="EnsemblMetazoa"/>
        </authorList>
    </citation>
    <scope>IDENTIFICATION</scope>
</reference>
<organism evidence="2 3">
    <name type="scientific">Clytia hemisphaerica</name>
    <dbReference type="NCBI Taxonomy" id="252671"/>
    <lineage>
        <taxon>Eukaryota</taxon>
        <taxon>Metazoa</taxon>
        <taxon>Cnidaria</taxon>
        <taxon>Hydrozoa</taxon>
        <taxon>Hydroidolina</taxon>
        <taxon>Leptothecata</taxon>
        <taxon>Obeliida</taxon>
        <taxon>Clytiidae</taxon>
        <taxon>Clytia</taxon>
    </lineage>
</organism>
<feature type="region of interest" description="Disordered" evidence="1">
    <location>
        <begin position="56"/>
        <end position="98"/>
    </location>
</feature>
<proteinExistence type="predicted"/>
<feature type="compositionally biased region" description="Polar residues" evidence="1">
    <location>
        <begin position="58"/>
        <end position="67"/>
    </location>
</feature>
<protein>
    <submittedName>
        <fullName evidence="2">Uncharacterized protein</fullName>
    </submittedName>
</protein>
<dbReference type="AlphaFoldDB" id="A0A7M6DQQ7"/>
<evidence type="ECO:0000256" key="1">
    <source>
        <dbReference type="SAM" id="MobiDB-lite"/>
    </source>
</evidence>
<accession>A0A7M6DQQ7</accession>
<keyword evidence="3" id="KW-1185">Reference proteome</keyword>
<dbReference type="EnsemblMetazoa" id="CLYHEMT022641.1">
    <property type="protein sequence ID" value="CLYHEMP022641.1"/>
    <property type="gene ID" value="CLYHEMG022641"/>
</dbReference>
<dbReference type="Proteomes" id="UP000594262">
    <property type="component" value="Unplaced"/>
</dbReference>
<evidence type="ECO:0000313" key="2">
    <source>
        <dbReference type="EnsemblMetazoa" id="CLYHEMP022641.1"/>
    </source>
</evidence>